<comment type="similarity">
    <text evidence="1">Belongs to the UPF0309 family.</text>
</comment>
<evidence type="ECO:0000313" key="4">
    <source>
        <dbReference type="Proteomes" id="UP000032047"/>
    </source>
</evidence>
<sequence>MFFEYFGHIHRLLTIVEQKEKEKVLLAAEKVAECMRQNGLVHIFGCGHSHLLAEEVFYRAGGLVPVKPILIEPLMLHEGAIRSSQLEKKEGYVQMFLAKETFAPNDVAFVVSTSGCNPVPIDVALWAKEKGAYVIGVTSLAYSQSLPALHSSGKRLAECVDLVIDNHSVEGDAILTHPAIPVSFAPTSTVIGAAILHTIFAEATIRLAEEGVTPPIFLSNHLPGGKEHNEKWIRQYRDRISF</sequence>
<dbReference type="GO" id="GO:0097367">
    <property type="term" value="F:carbohydrate derivative binding"/>
    <property type="evidence" value="ECO:0007669"/>
    <property type="project" value="InterPro"/>
</dbReference>
<dbReference type="HAMAP" id="MF_01240">
    <property type="entry name" value="UPF0309"/>
    <property type="match status" value="1"/>
</dbReference>
<dbReference type="PANTHER" id="PTHR30390:SF7">
    <property type="entry name" value="PHOSPHOHEPTOSE ISOMERASE"/>
    <property type="match status" value="1"/>
</dbReference>
<dbReference type="Pfam" id="PF13580">
    <property type="entry name" value="SIS_2"/>
    <property type="match status" value="1"/>
</dbReference>
<dbReference type="PANTHER" id="PTHR30390">
    <property type="entry name" value="SEDOHEPTULOSE 7-PHOSPHATE ISOMERASE / DNAA INITIATOR-ASSOCIATING FACTOR FOR REPLICATION INITIATION"/>
    <property type="match status" value="1"/>
</dbReference>
<dbReference type="PROSITE" id="PS51464">
    <property type="entry name" value="SIS"/>
    <property type="match status" value="1"/>
</dbReference>
<dbReference type="InterPro" id="IPR035472">
    <property type="entry name" value="RpiR-like_SIS"/>
</dbReference>
<dbReference type="InterPro" id="IPR001347">
    <property type="entry name" value="SIS_dom"/>
</dbReference>
<gene>
    <name evidence="3" type="ORF">JV16_00359</name>
</gene>
<dbReference type="Gene3D" id="3.40.50.10490">
    <property type="entry name" value="Glucose-6-phosphate isomerase like protein, domain 1"/>
    <property type="match status" value="1"/>
</dbReference>
<proteinExistence type="inferred from homology"/>
<dbReference type="SUPFAM" id="SSF53697">
    <property type="entry name" value="SIS domain"/>
    <property type="match status" value="1"/>
</dbReference>
<dbReference type="CDD" id="cd05013">
    <property type="entry name" value="SIS_RpiR"/>
    <property type="match status" value="1"/>
</dbReference>
<dbReference type="GO" id="GO:1901135">
    <property type="term" value="P:carbohydrate derivative metabolic process"/>
    <property type="evidence" value="ECO:0007669"/>
    <property type="project" value="InterPro"/>
</dbReference>
<organism evidence="3 4">
    <name type="scientific">Anoxybacillus ayderensis</name>
    <dbReference type="NCBI Taxonomy" id="265546"/>
    <lineage>
        <taxon>Bacteria</taxon>
        <taxon>Bacillati</taxon>
        <taxon>Bacillota</taxon>
        <taxon>Bacilli</taxon>
        <taxon>Bacillales</taxon>
        <taxon>Anoxybacillaceae</taxon>
        <taxon>Anoxybacillus</taxon>
    </lineage>
</organism>
<dbReference type="PATRIC" id="fig|265546.4.peg.374"/>
<dbReference type="EMBL" id="JXTG01000001">
    <property type="protein sequence ID" value="KIP22679.1"/>
    <property type="molecule type" value="Genomic_DNA"/>
</dbReference>
<evidence type="ECO:0000259" key="2">
    <source>
        <dbReference type="PROSITE" id="PS51464"/>
    </source>
</evidence>
<dbReference type="RefSeq" id="WP_021094827.1">
    <property type="nucleotide sequence ID" value="NZ_ANOC01000027.1"/>
</dbReference>
<dbReference type="InterPro" id="IPR022951">
    <property type="entry name" value="UPF0309"/>
</dbReference>
<dbReference type="InterPro" id="IPR050099">
    <property type="entry name" value="SIS_GmhA/DiaA_subfam"/>
</dbReference>
<comment type="caution">
    <text evidence="3">The sequence shown here is derived from an EMBL/GenBank/DDBJ whole genome shotgun (WGS) entry which is preliminary data.</text>
</comment>
<feature type="domain" description="SIS" evidence="2">
    <location>
        <begin position="31"/>
        <end position="210"/>
    </location>
</feature>
<reference evidence="3 4" key="1">
    <citation type="submission" date="2015-01" db="EMBL/GenBank/DDBJ databases">
        <title>Genome sequence of Anoxybacillus ayderensis strain AB04.</title>
        <authorList>
            <person name="Belduz A.O."/>
            <person name="Canakci S."/>
            <person name="Chan K.-G."/>
            <person name="Kahar U.M."/>
            <person name="Yaakob A.S."/>
            <person name="Chan C.S."/>
            <person name="Goh K.M."/>
        </authorList>
    </citation>
    <scope>NUCLEOTIDE SEQUENCE [LARGE SCALE GENOMIC DNA]</scope>
    <source>
        <strain evidence="3 4">AB04</strain>
    </source>
</reference>
<dbReference type="InterPro" id="IPR046348">
    <property type="entry name" value="SIS_dom_sf"/>
</dbReference>
<protein>
    <recommendedName>
        <fullName evidence="1">UPF0309 protein JV16_00359</fullName>
    </recommendedName>
</protein>
<dbReference type="NCBIfam" id="NF002805">
    <property type="entry name" value="PRK02947.1"/>
    <property type="match status" value="1"/>
</dbReference>
<name>A0A0D0HRF5_9BACL</name>
<accession>A0A0D0HRF5</accession>
<dbReference type="AlphaFoldDB" id="A0A0D0HRF5"/>
<evidence type="ECO:0000313" key="3">
    <source>
        <dbReference type="EMBL" id="KIP22679.1"/>
    </source>
</evidence>
<evidence type="ECO:0000256" key="1">
    <source>
        <dbReference type="HAMAP-Rule" id="MF_01240"/>
    </source>
</evidence>
<dbReference type="Proteomes" id="UP000032047">
    <property type="component" value="Unassembled WGS sequence"/>
</dbReference>
<keyword evidence="4" id="KW-1185">Reference proteome</keyword>